<evidence type="ECO:0008006" key="3">
    <source>
        <dbReference type="Google" id="ProtNLM"/>
    </source>
</evidence>
<dbReference type="RefSeq" id="WP_279949846.1">
    <property type="nucleotide sequence ID" value="NZ_BAABEN010000014.1"/>
</dbReference>
<comment type="caution">
    <text evidence="1">The sequence shown here is derived from an EMBL/GenBank/DDBJ whole genome shotgun (WGS) entry which is preliminary data.</text>
</comment>
<protein>
    <recommendedName>
        <fullName evidence="3">AG1 protein</fullName>
    </recommendedName>
</protein>
<gene>
    <name evidence="1" type="ORF">ACG5V6_12035</name>
</gene>
<name>A0ABW7HT20_9ACTN</name>
<organism evidence="1 2">
    <name type="scientific">Streptomyces chitinivorans</name>
    <dbReference type="NCBI Taxonomy" id="1257027"/>
    <lineage>
        <taxon>Bacteria</taxon>
        <taxon>Bacillati</taxon>
        <taxon>Actinomycetota</taxon>
        <taxon>Actinomycetes</taxon>
        <taxon>Kitasatosporales</taxon>
        <taxon>Streptomycetaceae</taxon>
        <taxon>Streptomyces</taxon>
    </lineage>
</organism>
<sequence>MSFDEEWAALVAKASERGGAGTRLNEAGPGGGGGDGHDLSAAQDELGAIGHDAYVLFGRLRKDGDLARESSDGAAAALKNANFALGEELGLTVGVWDSQLRTLLQACAHISNHLDYSAKSYTKQDKEIEARMRHRDGSAMSVSEIERYYK</sequence>
<evidence type="ECO:0000313" key="2">
    <source>
        <dbReference type="Proteomes" id="UP001607069"/>
    </source>
</evidence>
<dbReference type="Proteomes" id="UP001607069">
    <property type="component" value="Unassembled WGS sequence"/>
</dbReference>
<evidence type="ECO:0000313" key="1">
    <source>
        <dbReference type="EMBL" id="MFH0248943.1"/>
    </source>
</evidence>
<accession>A0ABW7HT20</accession>
<keyword evidence="2" id="KW-1185">Reference proteome</keyword>
<dbReference type="EMBL" id="JBIHMK010000037">
    <property type="protein sequence ID" value="MFH0248943.1"/>
    <property type="molecule type" value="Genomic_DNA"/>
</dbReference>
<proteinExistence type="predicted"/>
<reference evidence="1 2" key="1">
    <citation type="submission" date="2024-10" db="EMBL/GenBank/DDBJ databases">
        <authorList>
            <person name="Cho J.-C."/>
        </authorList>
    </citation>
    <scope>NUCLEOTIDE SEQUENCE [LARGE SCALE GENOMIC DNA]</scope>
    <source>
        <strain evidence="1 2">KCTC29696</strain>
    </source>
</reference>